<reference evidence="3" key="1">
    <citation type="submission" date="2023-10" db="EMBL/GenBank/DDBJ databases">
        <title>Genome assemblies of two species of porcelain crab, Petrolisthes cinctipes and Petrolisthes manimaculis (Anomura: Porcellanidae).</title>
        <authorList>
            <person name="Angst P."/>
        </authorList>
    </citation>
    <scope>NUCLEOTIDE SEQUENCE</scope>
    <source>
        <strain evidence="3">PB745_01</strain>
        <tissue evidence="3">Gill</tissue>
    </source>
</reference>
<dbReference type="EMBL" id="JAWQEG010004294">
    <property type="protein sequence ID" value="KAK3862224.1"/>
    <property type="molecule type" value="Genomic_DNA"/>
</dbReference>
<dbReference type="InterPro" id="IPR045294">
    <property type="entry name" value="Complex1_LYR_LYRM1"/>
</dbReference>
<evidence type="ECO:0000313" key="3">
    <source>
        <dbReference type="EMBL" id="KAK3862224.1"/>
    </source>
</evidence>
<gene>
    <name evidence="3" type="ORF">Pcinc_031900</name>
</gene>
<dbReference type="Pfam" id="PF05347">
    <property type="entry name" value="Complex1_LYR"/>
    <property type="match status" value="1"/>
</dbReference>
<evidence type="ECO:0000313" key="4">
    <source>
        <dbReference type="Proteomes" id="UP001286313"/>
    </source>
</evidence>
<accession>A0AAE1K2C6</accession>
<evidence type="ECO:0000259" key="2">
    <source>
        <dbReference type="Pfam" id="PF05347"/>
    </source>
</evidence>
<dbReference type="PANTHER" id="PTHR14273:SF0">
    <property type="entry name" value="LYR MOTIF-CONTAINING PROTEIN 1"/>
    <property type="match status" value="1"/>
</dbReference>
<dbReference type="Proteomes" id="UP001286313">
    <property type="component" value="Unassembled WGS sequence"/>
</dbReference>
<dbReference type="PANTHER" id="PTHR14273">
    <property type="entry name" value="LYR MOTIF-CONTAINING PROTEIN 1"/>
    <property type="match status" value="1"/>
</dbReference>
<dbReference type="AlphaFoldDB" id="A0AAE1K2C6"/>
<dbReference type="InterPro" id="IPR040330">
    <property type="entry name" value="LYRM1"/>
</dbReference>
<feature type="domain" description="Complex 1 LYR protein" evidence="2">
    <location>
        <begin position="23"/>
        <end position="86"/>
    </location>
</feature>
<protein>
    <recommendedName>
        <fullName evidence="2">Complex 1 LYR protein domain-containing protein</fullName>
    </recommendedName>
</protein>
<dbReference type="CDD" id="cd20261">
    <property type="entry name" value="Complex1_LYR_LYRM1"/>
    <property type="match status" value="1"/>
</dbReference>
<sequence length="132" mass="15392">MHYPAVVDVVWNLQLMANGVRIRVLSLYRRILRTGQSWEAENPEETEAEKLFIRSEAREVFRANKHLLDAEKILEHLTEGETRLEMALHYKTPYPRPVNMPPNTITKAWGSANLRRQHTSRPVYIKSLDTPS</sequence>
<evidence type="ECO:0000256" key="1">
    <source>
        <dbReference type="ARBA" id="ARBA00009508"/>
    </source>
</evidence>
<comment type="caution">
    <text evidence="3">The sequence shown here is derived from an EMBL/GenBank/DDBJ whole genome shotgun (WGS) entry which is preliminary data.</text>
</comment>
<organism evidence="3 4">
    <name type="scientific">Petrolisthes cinctipes</name>
    <name type="common">Flat porcelain crab</name>
    <dbReference type="NCBI Taxonomy" id="88211"/>
    <lineage>
        <taxon>Eukaryota</taxon>
        <taxon>Metazoa</taxon>
        <taxon>Ecdysozoa</taxon>
        <taxon>Arthropoda</taxon>
        <taxon>Crustacea</taxon>
        <taxon>Multicrustacea</taxon>
        <taxon>Malacostraca</taxon>
        <taxon>Eumalacostraca</taxon>
        <taxon>Eucarida</taxon>
        <taxon>Decapoda</taxon>
        <taxon>Pleocyemata</taxon>
        <taxon>Anomura</taxon>
        <taxon>Galatheoidea</taxon>
        <taxon>Porcellanidae</taxon>
        <taxon>Petrolisthes</taxon>
    </lineage>
</organism>
<keyword evidence="4" id="KW-1185">Reference proteome</keyword>
<proteinExistence type="inferred from homology"/>
<dbReference type="InterPro" id="IPR008011">
    <property type="entry name" value="Complex1_LYR_dom"/>
</dbReference>
<dbReference type="GO" id="GO:0005739">
    <property type="term" value="C:mitochondrion"/>
    <property type="evidence" value="ECO:0007669"/>
    <property type="project" value="TreeGrafter"/>
</dbReference>
<comment type="similarity">
    <text evidence="1">Belongs to the complex I LYR family.</text>
</comment>
<name>A0AAE1K2C6_PETCI</name>